<evidence type="ECO:0000256" key="1">
    <source>
        <dbReference type="SAM" id="Phobius"/>
    </source>
</evidence>
<keyword evidence="4" id="KW-1185">Reference proteome</keyword>
<sequence length="280" mass="30596">MASSTQARSKSPNLKVWLIAIGWIGLSAIYVTIFMMTQMSGFADAVRRALISVIPAALLAIPSSLIVSRLIIDRPLWLQAAAHITLSGLFALFWYLGIQTGYGLQEGWLLNGLSTNRFYIGALVWQLFQGVLLYALIAAITYAVHFHDMAKRVRLELDSDRSAISPGNAESTSLRRLLVRNGREIVPVDLSEVILISGASDFVEVITARASYTSSKTLAELAESLPGADFDRIHRSHIVRLDKILSVANSGDGRLTLGLEAGHSVTTSRSGAKRFRQRTA</sequence>
<keyword evidence="1" id="KW-0472">Membrane</keyword>
<dbReference type="RefSeq" id="WP_284373579.1">
    <property type="nucleotide sequence ID" value="NZ_BSNJ01000005.1"/>
</dbReference>
<reference evidence="3" key="1">
    <citation type="journal article" date="2014" name="Int. J. Syst. Evol. Microbiol.">
        <title>Complete genome of a new Firmicutes species belonging to the dominant human colonic microbiota ('Ruminococcus bicirculans') reveals two chromosomes and a selective capacity to utilize plant glucans.</title>
        <authorList>
            <consortium name="NISC Comparative Sequencing Program"/>
            <person name="Wegmann U."/>
            <person name="Louis P."/>
            <person name="Goesmann A."/>
            <person name="Henrissat B."/>
            <person name="Duncan S.H."/>
            <person name="Flint H.J."/>
        </authorList>
    </citation>
    <scope>NUCLEOTIDE SEQUENCE</scope>
    <source>
        <strain evidence="3">NBRC 108216</strain>
    </source>
</reference>
<evidence type="ECO:0000259" key="2">
    <source>
        <dbReference type="PROSITE" id="PS50930"/>
    </source>
</evidence>
<dbReference type="InterPro" id="IPR046947">
    <property type="entry name" value="LytR-like"/>
</dbReference>
<dbReference type="PROSITE" id="PS50930">
    <property type="entry name" value="HTH_LYTTR"/>
    <property type="match status" value="1"/>
</dbReference>
<feature type="transmembrane region" description="Helical" evidence="1">
    <location>
        <begin position="118"/>
        <end position="144"/>
    </location>
</feature>
<comment type="caution">
    <text evidence="3">The sequence shown here is derived from an EMBL/GenBank/DDBJ whole genome shotgun (WGS) entry which is preliminary data.</text>
</comment>
<feature type="domain" description="HTH LytTR-type" evidence="2">
    <location>
        <begin position="177"/>
        <end position="280"/>
    </location>
</feature>
<feature type="transmembrane region" description="Helical" evidence="1">
    <location>
        <begin position="80"/>
        <end position="98"/>
    </location>
</feature>
<organism evidence="3 4">
    <name type="scientific">Algimonas porphyrae</name>
    <dbReference type="NCBI Taxonomy" id="1128113"/>
    <lineage>
        <taxon>Bacteria</taxon>
        <taxon>Pseudomonadati</taxon>
        <taxon>Pseudomonadota</taxon>
        <taxon>Alphaproteobacteria</taxon>
        <taxon>Maricaulales</taxon>
        <taxon>Robiginitomaculaceae</taxon>
        <taxon>Algimonas</taxon>
    </lineage>
</organism>
<accession>A0ABQ5V3V3</accession>
<evidence type="ECO:0000313" key="3">
    <source>
        <dbReference type="EMBL" id="GLQ21732.1"/>
    </source>
</evidence>
<dbReference type="SMART" id="SM00850">
    <property type="entry name" value="LytTR"/>
    <property type="match status" value="1"/>
</dbReference>
<dbReference type="EMBL" id="BSNJ01000005">
    <property type="protein sequence ID" value="GLQ21732.1"/>
    <property type="molecule type" value="Genomic_DNA"/>
</dbReference>
<keyword evidence="1" id="KW-0812">Transmembrane</keyword>
<feature type="transmembrane region" description="Helical" evidence="1">
    <location>
        <begin position="16"/>
        <end position="37"/>
    </location>
</feature>
<dbReference type="Pfam" id="PF04397">
    <property type="entry name" value="LytTR"/>
    <property type="match status" value="1"/>
</dbReference>
<name>A0ABQ5V3V3_9PROT</name>
<reference evidence="3" key="2">
    <citation type="submission" date="2023-01" db="EMBL/GenBank/DDBJ databases">
        <title>Draft genome sequence of Algimonas porphyrae strain NBRC 108216.</title>
        <authorList>
            <person name="Sun Q."/>
            <person name="Mori K."/>
        </authorList>
    </citation>
    <scope>NUCLEOTIDE SEQUENCE</scope>
    <source>
        <strain evidence="3">NBRC 108216</strain>
    </source>
</reference>
<dbReference type="Gene3D" id="2.40.50.1020">
    <property type="entry name" value="LytTr DNA-binding domain"/>
    <property type="match status" value="1"/>
</dbReference>
<evidence type="ECO:0000313" key="4">
    <source>
        <dbReference type="Proteomes" id="UP001161390"/>
    </source>
</evidence>
<dbReference type="InterPro" id="IPR007492">
    <property type="entry name" value="LytTR_DNA-bd_dom"/>
</dbReference>
<dbReference type="PANTHER" id="PTHR37299">
    <property type="entry name" value="TRANSCRIPTIONAL REGULATOR-RELATED"/>
    <property type="match status" value="1"/>
</dbReference>
<dbReference type="Proteomes" id="UP001161390">
    <property type="component" value="Unassembled WGS sequence"/>
</dbReference>
<protein>
    <recommendedName>
        <fullName evidence="2">HTH LytTR-type domain-containing protein</fullName>
    </recommendedName>
</protein>
<keyword evidence="1" id="KW-1133">Transmembrane helix</keyword>
<dbReference type="PANTHER" id="PTHR37299:SF1">
    <property type="entry name" value="STAGE 0 SPORULATION PROTEIN A HOMOLOG"/>
    <property type="match status" value="1"/>
</dbReference>
<gene>
    <name evidence="3" type="ORF">GCM10007854_26870</name>
</gene>
<proteinExistence type="predicted"/>
<feature type="transmembrane region" description="Helical" evidence="1">
    <location>
        <begin position="49"/>
        <end position="68"/>
    </location>
</feature>